<keyword evidence="2" id="KW-1185">Reference proteome</keyword>
<accession>A0ABV8FY30</accession>
<sequence length="86" mass="9865">MREEYDPDRHGSYGAWLRSKNLQTRAGGWTNATHDQVLTDTKHEKRVLDQLGNEVRQYGRDQQDVTINSPQTVVATIQKEGSRVEP</sequence>
<dbReference type="RefSeq" id="WP_379526756.1">
    <property type="nucleotide sequence ID" value="NZ_JBHSBI010000002.1"/>
</dbReference>
<reference evidence="2" key="1">
    <citation type="journal article" date="2019" name="Int. J. Syst. Evol. Microbiol.">
        <title>The Global Catalogue of Microorganisms (GCM) 10K type strain sequencing project: providing services to taxonomists for standard genome sequencing and annotation.</title>
        <authorList>
            <consortium name="The Broad Institute Genomics Platform"/>
            <consortium name="The Broad Institute Genome Sequencing Center for Infectious Disease"/>
            <person name="Wu L."/>
            <person name="Ma J."/>
        </authorList>
    </citation>
    <scope>NUCLEOTIDE SEQUENCE [LARGE SCALE GENOMIC DNA]</scope>
    <source>
        <strain evidence="2">TBRC 1276</strain>
    </source>
</reference>
<protein>
    <submittedName>
        <fullName evidence="1">Uncharacterized protein</fullName>
    </submittedName>
</protein>
<comment type="caution">
    <text evidence="1">The sequence shown here is derived from an EMBL/GenBank/DDBJ whole genome shotgun (WGS) entry which is preliminary data.</text>
</comment>
<gene>
    <name evidence="1" type="ORF">ACFOY2_05250</name>
</gene>
<proteinExistence type="predicted"/>
<name>A0ABV8FY30_9ACTN</name>
<evidence type="ECO:0000313" key="1">
    <source>
        <dbReference type="EMBL" id="MFC4006616.1"/>
    </source>
</evidence>
<organism evidence="1 2">
    <name type="scientific">Nonomuraea purpurea</name>
    <dbReference type="NCBI Taxonomy" id="1849276"/>
    <lineage>
        <taxon>Bacteria</taxon>
        <taxon>Bacillati</taxon>
        <taxon>Actinomycetota</taxon>
        <taxon>Actinomycetes</taxon>
        <taxon>Streptosporangiales</taxon>
        <taxon>Streptosporangiaceae</taxon>
        <taxon>Nonomuraea</taxon>
    </lineage>
</organism>
<dbReference type="Proteomes" id="UP001595851">
    <property type="component" value="Unassembled WGS sequence"/>
</dbReference>
<dbReference type="EMBL" id="JBHSBI010000002">
    <property type="protein sequence ID" value="MFC4006616.1"/>
    <property type="molecule type" value="Genomic_DNA"/>
</dbReference>
<evidence type="ECO:0000313" key="2">
    <source>
        <dbReference type="Proteomes" id="UP001595851"/>
    </source>
</evidence>